<dbReference type="InterPro" id="IPR000182">
    <property type="entry name" value="GNAT_dom"/>
</dbReference>
<dbReference type="InterPro" id="IPR050832">
    <property type="entry name" value="Bact_Acetyltransf"/>
</dbReference>
<feature type="domain" description="N-acetyltransferase" evidence="3">
    <location>
        <begin position="1"/>
        <end position="154"/>
    </location>
</feature>
<dbReference type="Proteomes" id="UP000590749">
    <property type="component" value="Unassembled WGS sequence"/>
</dbReference>
<dbReference type="RefSeq" id="WP_183215437.1">
    <property type="nucleotide sequence ID" value="NZ_BMPW01000001.1"/>
</dbReference>
<reference evidence="4 5" key="1">
    <citation type="submission" date="2020-08" db="EMBL/GenBank/DDBJ databases">
        <title>Genomic Encyclopedia of Type Strains, Phase III (KMG-III): the genomes of soil and plant-associated and newly described type strains.</title>
        <authorList>
            <person name="Whitman W."/>
        </authorList>
    </citation>
    <scope>NUCLEOTIDE SEQUENCE [LARGE SCALE GENOMIC DNA]</scope>
    <source>
        <strain evidence="4 5">CECT 3287</strain>
    </source>
</reference>
<accession>A0A7W5FBR0</accession>
<gene>
    <name evidence="4" type="ORF">FHR83_000136</name>
</gene>
<dbReference type="PANTHER" id="PTHR43877">
    <property type="entry name" value="AMINOALKYLPHOSPHONATE N-ACETYLTRANSFERASE-RELATED-RELATED"/>
    <property type="match status" value="1"/>
</dbReference>
<dbReference type="AlphaFoldDB" id="A0A7W5FBR0"/>
<dbReference type="CDD" id="cd04301">
    <property type="entry name" value="NAT_SF"/>
    <property type="match status" value="1"/>
</dbReference>
<evidence type="ECO:0000256" key="1">
    <source>
        <dbReference type="ARBA" id="ARBA00022679"/>
    </source>
</evidence>
<dbReference type="Gene3D" id="3.40.630.30">
    <property type="match status" value="1"/>
</dbReference>
<dbReference type="EMBL" id="JACHXF010000001">
    <property type="protein sequence ID" value="MBB3092502.1"/>
    <property type="molecule type" value="Genomic_DNA"/>
</dbReference>
<dbReference type="GO" id="GO:0016747">
    <property type="term" value="F:acyltransferase activity, transferring groups other than amino-acyl groups"/>
    <property type="evidence" value="ECO:0007669"/>
    <property type="project" value="InterPro"/>
</dbReference>
<keyword evidence="5" id="KW-1185">Reference proteome</keyword>
<name>A0A7W5FBR0_9ACTN</name>
<dbReference type="Pfam" id="PF00583">
    <property type="entry name" value="Acetyltransf_1"/>
    <property type="match status" value="1"/>
</dbReference>
<evidence type="ECO:0000313" key="5">
    <source>
        <dbReference type="Proteomes" id="UP000590749"/>
    </source>
</evidence>
<evidence type="ECO:0000313" key="4">
    <source>
        <dbReference type="EMBL" id="MBB3092502.1"/>
    </source>
</evidence>
<evidence type="ECO:0000259" key="3">
    <source>
        <dbReference type="PROSITE" id="PS51186"/>
    </source>
</evidence>
<evidence type="ECO:0000256" key="2">
    <source>
        <dbReference type="ARBA" id="ARBA00023315"/>
    </source>
</evidence>
<dbReference type="PROSITE" id="PS51186">
    <property type="entry name" value="GNAT"/>
    <property type="match status" value="1"/>
</dbReference>
<dbReference type="InterPro" id="IPR016181">
    <property type="entry name" value="Acyl_CoA_acyltransferase"/>
</dbReference>
<protein>
    <submittedName>
        <fullName evidence="4">GNAT superfamily N-acetyltransferase</fullName>
    </submittedName>
</protein>
<dbReference type="SUPFAM" id="SSF55729">
    <property type="entry name" value="Acyl-CoA N-acyltransferases (Nat)"/>
    <property type="match status" value="1"/>
</dbReference>
<keyword evidence="1 4" id="KW-0808">Transferase</keyword>
<comment type="caution">
    <text evidence="4">The sequence shown here is derived from an EMBL/GenBank/DDBJ whole genome shotgun (WGS) entry which is preliminary data.</text>
</comment>
<proteinExistence type="predicted"/>
<keyword evidence="2" id="KW-0012">Acyltransferase</keyword>
<sequence length="154" mass="17157">MKTRQATPDDADELILLRAVLLQTFDRGEWNDDWRQPARKSLVSRLGAAEPSMAAFVVERPEGGGLAACAVGTIEERLGNPHNPDGRVGYVFSVATHPDMRRRGYSRACVEALLRWYRDRGIHAVHLMASPDGEHLYTSLGFTRTADPAMRARL</sequence>
<organism evidence="4 5">
    <name type="scientific">Actinoplanes campanulatus</name>
    <dbReference type="NCBI Taxonomy" id="113559"/>
    <lineage>
        <taxon>Bacteria</taxon>
        <taxon>Bacillati</taxon>
        <taxon>Actinomycetota</taxon>
        <taxon>Actinomycetes</taxon>
        <taxon>Micromonosporales</taxon>
        <taxon>Micromonosporaceae</taxon>
        <taxon>Actinoplanes</taxon>
    </lineage>
</organism>